<dbReference type="AlphaFoldDB" id="A0A0B1TKM3"/>
<protein>
    <recommendedName>
        <fullName evidence="3">Peptidase A2 domain-containing protein</fullName>
    </recommendedName>
</protein>
<dbReference type="Pfam" id="PF03564">
    <property type="entry name" value="DUF1759"/>
    <property type="match status" value="1"/>
</dbReference>
<name>A0A0B1TKM3_OESDE</name>
<dbReference type="Gene3D" id="2.40.70.10">
    <property type="entry name" value="Acid Proteases"/>
    <property type="match status" value="1"/>
</dbReference>
<keyword evidence="2" id="KW-1185">Reference proteome</keyword>
<organism evidence="1 2">
    <name type="scientific">Oesophagostomum dentatum</name>
    <name type="common">Nodular worm</name>
    <dbReference type="NCBI Taxonomy" id="61180"/>
    <lineage>
        <taxon>Eukaryota</taxon>
        <taxon>Metazoa</taxon>
        <taxon>Ecdysozoa</taxon>
        <taxon>Nematoda</taxon>
        <taxon>Chromadorea</taxon>
        <taxon>Rhabditida</taxon>
        <taxon>Rhabditina</taxon>
        <taxon>Rhabditomorpha</taxon>
        <taxon>Strongyloidea</taxon>
        <taxon>Strongylidae</taxon>
        <taxon>Oesophagostomum</taxon>
    </lineage>
</organism>
<dbReference type="Proteomes" id="UP000053660">
    <property type="component" value="Unassembled WGS sequence"/>
</dbReference>
<sequence>MPLIGENYEKTIKLLDKRFNNSGCIADLLSTELERLPRARDDATSCRDTLTKITEKLTHIECSGVPLDSSRMWRRLILSKFPDSMCEKVLCKEEEQGRNFSANEIVDVLERAIAMKQTISLTTEAFQDRFSMDQFTNSRPPQYQETHLKRNREGSRKFMEHRNKQRMSCICGSYDHGVTQCSVFPTLEANRSEAAKRKLCWKRINSNHRSSDCTVLRACPKCSKDHHSDLCFADASMSNSLRESSSILPRSINDDSYALSSRISQNAEIVILVSDIRSENEEQQCVLMTALALAFNEDTVEFEPLTVFFDTGAQKSFISCKRSKDLGLPIRRSTNFKVSGFGGKTEKFTSSKVTLTLKEGAR</sequence>
<dbReference type="EMBL" id="KN549622">
    <property type="protein sequence ID" value="KHJ96621.1"/>
    <property type="molecule type" value="Genomic_DNA"/>
</dbReference>
<dbReference type="SUPFAM" id="SSF50630">
    <property type="entry name" value="Acid proteases"/>
    <property type="match status" value="1"/>
</dbReference>
<reference evidence="1 2" key="1">
    <citation type="submission" date="2014-03" db="EMBL/GenBank/DDBJ databases">
        <title>Draft genome of the hookworm Oesophagostomum dentatum.</title>
        <authorList>
            <person name="Mitreva M."/>
        </authorList>
    </citation>
    <scope>NUCLEOTIDE SEQUENCE [LARGE SCALE GENOMIC DNA]</scope>
    <source>
        <strain evidence="1 2">OD-Hann</strain>
    </source>
</reference>
<dbReference type="OrthoDB" id="7697989at2759"/>
<dbReference type="InterPro" id="IPR021109">
    <property type="entry name" value="Peptidase_aspartic_dom_sf"/>
</dbReference>
<evidence type="ECO:0000313" key="1">
    <source>
        <dbReference type="EMBL" id="KHJ96621.1"/>
    </source>
</evidence>
<proteinExistence type="predicted"/>
<accession>A0A0B1TKM3</accession>
<evidence type="ECO:0000313" key="2">
    <source>
        <dbReference type="Proteomes" id="UP000053660"/>
    </source>
</evidence>
<dbReference type="InterPro" id="IPR005312">
    <property type="entry name" value="DUF1759"/>
</dbReference>
<gene>
    <name evidence="1" type="ORF">OESDEN_03413</name>
</gene>
<evidence type="ECO:0008006" key="3">
    <source>
        <dbReference type="Google" id="ProtNLM"/>
    </source>
</evidence>